<evidence type="ECO:0000313" key="1">
    <source>
        <dbReference type="EMBL" id="ENX03620.1"/>
    </source>
</evidence>
<dbReference type="EMBL" id="APRP01000011">
    <property type="protein sequence ID" value="ENX03620.1"/>
    <property type="molecule type" value="Genomic_DNA"/>
</dbReference>
<evidence type="ECO:0008006" key="3">
    <source>
        <dbReference type="Google" id="ProtNLM"/>
    </source>
</evidence>
<dbReference type="InterPro" id="IPR021808">
    <property type="entry name" value="DUF3383"/>
</dbReference>
<organism evidence="1 2">
    <name type="scientific">Acinetobacter modestus</name>
    <dbReference type="NCBI Taxonomy" id="1776740"/>
    <lineage>
        <taxon>Bacteria</taxon>
        <taxon>Pseudomonadati</taxon>
        <taxon>Pseudomonadota</taxon>
        <taxon>Gammaproteobacteria</taxon>
        <taxon>Moraxellales</taxon>
        <taxon>Moraxellaceae</taxon>
        <taxon>Acinetobacter</taxon>
    </lineage>
</organism>
<comment type="caution">
    <text evidence="1">The sequence shown here is derived from an EMBL/GenBank/DDBJ whole genome shotgun (WGS) entry which is preliminary data.</text>
</comment>
<evidence type="ECO:0000313" key="2">
    <source>
        <dbReference type="Proteomes" id="UP000013248"/>
    </source>
</evidence>
<dbReference type="Pfam" id="PF11863">
    <property type="entry name" value="DUF3383"/>
    <property type="match status" value="2"/>
</dbReference>
<sequence>MTAALPVDLVVNVQISLTPPAAQTRSFGSLLILGSTPVIGAGERIRAYSGISEVADDFGITDPEYSAAIKFFAQNPRPTTVYIGRWVQAGDEASPPETLLEAVQACADASNAWYGLAVAAPIATDNDIISVAEFIEASSPYRIAGFTTQDDDVKTPATGDTEPTDIAYKLKKQKFERTLVQYSSESPYAVVSLLARTFAVNFLGNNTTITLKFKQEPTIAAEYLRTSEALTLKNKNCNVFAEYNNDTAIIQEGVMCSGTFIDERHGLDWLQNYLQTALWNAHYTSPTKIPQTEAGMNRHCAVLEHALEQAVTNGLVAPGVWNGDSFGTLKTGDTLTKGYYVYSNPIDGQSQADREARKATPIQVAVKLAGAIHSVDVLVNVNR</sequence>
<dbReference type="eggNOG" id="ENOG502Z867">
    <property type="taxonomic scope" value="Bacteria"/>
</dbReference>
<reference evidence="1 2" key="1">
    <citation type="submission" date="2013-02" db="EMBL/GenBank/DDBJ databases">
        <title>The Genome Sequence of Acinetobacter sp. ANC 3862.</title>
        <authorList>
            <consortium name="The Broad Institute Genome Sequencing Platform"/>
            <consortium name="The Broad Institute Genome Sequencing Center for Infectious Disease"/>
            <person name="Cerqueira G."/>
            <person name="Feldgarden M."/>
            <person name="Courvalin P."/>
            <person name="Perichon B."/>
            <person name="Grillot-Courvalin C."/>
            <person name="Clermont D."/>
            <person name="Rocha E."/>
            <person name="Yoon E.-J."/>
            <person name="Nemec A."/>
            <person name="Walker B."/>
            <person name="Young S.K."/>
            <person name="Zeng Q."/>
            <person name="Gargeya S."/>
            <person name="Fitzgerald M."/>
            <person name="Haas B."/>
            <person name="Abouelleil A."/>
            <person name="Alvarado L."/>
            <person name="Arachchi H.M."/>
            <person name="Berlin A.M."/>
            <person name="Chapman S.B."/>
            <person name="Dewar J."/>
            <person name="Goldberg J."/>
            <person name="Griggs A."/>
            <person name="Gujja S."/>
            <person name="Hansen M."/>
            <person name="Howarth C."/>
            <person name="Imamovic A."/>
            <person name="Larimer J."/>
            <person name="McCowan C."/>
            <person name="Murphy C."/>
            <person name="Neiman D."/>
            <person name="Pearson M."/>
            <person name="Priest M."/>
            <person name="Roberts A."/>
            <person name="Saif S."/>
            <person name="Shea T."/>
            <person name="Sisk P."/>
            <person name="Sykes S."/>
            <person name="Wortman J."/>
            <person name="Nusbaum C."/>
            <person name="Birren B."/>
        </authorList>
    </citation>
    <scope>NUCLEOTIDE SEQUENCE [LARGE SCALE GENOMIC DNA]</scope>
    <source>
        <strain evidence="1 2">ANC 3862</strain>
    </source>
</reference>
<dbReference type="STRING" id="1217705.F900_00714"/>
<proteinExistence type="predicted"/>
<accession>N9NNR6</accession>
<dbReference type="RefSeq" id="WP_005215174.1">
    <property type="nucleotide sequence ID" value="NZ_KB850089.1"/>
</dbReference>
<dbReference type="Proteomes" id="UP000013248">
    <property type="component" value="Unassembled WGS sequence"/>
</dbReference>
<dbReference type="PATRIC" id="fig|1217705.3.peg.680"/>
<name>N9NNR6_9GAMM</name>
<dbReference type="HOGENOM" id="CLU_031174_0_0_6"/>
<gene>
    <name evidence="1" type="ORF">F900_00714</name>
</gene>
<protein>
    <recommendedName>
        <fullName evidence="3">DUF3383 domain-containing protein</fullName>
    </recommendedName>
</protein>
<dbReference type="AlphaFoldDB" id="N9NNR6"/>